<gene>
    <name evidence="6" type="ORF">GSBLH_T00003178001</name>
</gene>
<dbReference type="InterPro" id="IPR037185">
    <property type="entry name" value="EmrE-like"/>
</dbReference>
<dbReference type="InParanoid" id="D8M5E4"/>
<feature type="transmembrane region" description="Helical" evidence="5">
    <location>
        <begin position="235"/>
        <end position="257"/>
    </location>
</feature>
<dbReference type="EMBL" id="FN668658">
    <property type="protein sequence ID" value="CBK23283.2"/>
    <property type="molecule type" value="Genomic_DNA"/>
</dbReference>
<feature type="transmembrane region" description="Helical" evidence="5">
    <location>
        <begin position="167"/>
        <end position="187"/>
    </location>
</feature>
<keyword evidence="2 5" id="KW-0812">Transmembrane</keyword>
<evidence type="ECO:0000313" key="7">
    <source>
        <dbReference type="Proteomes" id="UP000008312"/>
    </source>
</evidence>
<name>D8M5E4_BLAHO</name>
<dbReference type="Proteomes" id="UP000008312">
    <property type="component" value="Unassembled WGS sequence"/>
</dbReference>
<dbReference type="InterPro" id="IPR007271">
    <property type="entry name" value="Nuc_sug_transpt"/>
</dbReference>
<dbReference type="OMA" id="KCYVIAS"/>
<organism evidence="6">
    <name type="scientific">Blastocystis hominis</name>
    <dbReference type="NCBI Taxonomy" id="12968"/>
    <lineage>
        <taxon>Eukaryota</taxon>
        <taxon>Sar</taxon>
        <taxon>Stramenopiles</taxon>
        <taxon>Bigyra</taxon>
        <taxon>Opalozoa</taxon>
        <taxon>Opalinata</taxon>
        <taxon>Blastocystidae</taxon>
        <taxon>Blastocystis</taxon>
    </lineage>
</organism>
<protein>
    <submittedName>
        <fullName evidence="6">Uncharacterized protein</fullName>
    </submittedName>
</protein>
<feature type="transmembrane region" description="Helical" evidence="5">
    <location>
        <begin position="199"/>
        <end position="220"/>
    </location>
</feature>
<dbReference type="RefSeq" id="XP_012897331.1">
    <property type="nucleotide sequence ID" value="XM_013041877.1"/>
</dbReference>
<keyword evidence="7" id="KW-1185">Reference proteome</keyword>
<evidence type="ECO:0000256" key="2">
    <source>
        <dbReference type="ARBA" id="ARBA00022692"/>
    </source>
</evidence>
<keyword evidence="3 5" id="KW-1133">Transmembrane helix</keyword>
<comment type="subcellular location">
    <subcellularLocation>
        <location evidence="1">Membrane</location>
        <topology evidence="1">Multi-pass membrane protein</topology>
    </subcellularLocation>
</comment>
<reference evidence="6" key="1">
    <citation type="submission" date="2010-02" db="EMBL/GenBank/DDBJ databases">
        <title>Sequencing and annotation of the Blastocystis hominis genome.</title>
        <authorList>
            <person name="Wincker P."/>
        </authorList>
    </citation>
    <scope>NUCLEOTIDE SEQUENCE</scope>
    <source>
        <strain evidence="6">Singapore isolate B</strain>
    </source>
</reference>
<evidence type="ECO:0000313" key="6">
    <source>
        <dbReference type="EMBL" id="CBK23283.2"/>
    </source>
</evidence>
<proteinExistence type="predicted"/>
<dbReference type="PANTHER" id="PTHR10231">
    <property type="entry name" value="NUCLEOTIDE-SUGAR TRANSMEMBRANE TRANSPORTER"/>
    <property type="match status" value="1"/>
</dbReference>
<dbReference type="GeneID" id="24920291"/>
<dbReference type="PIRSF" id="PIRSF005799">
    <property type="entry name" value="UDP-gal_transpt"/>
    <property type="match status" value="1"/>
</dbReference>
<dbReference type="OrthoDB" id="408493at2759"/>
<evidence type="ECO:0000256" key="4">
    <source>
        <dbReference type="ARBA" id="ARBA00023136"/>
    </source>
</evidence>
<feature type="transmembrane region" description="Helical" evidence="5">
    <location>
        <begin position="290"/>
        <end position="309"/>
    </location>
</feature>
<evidence type="ECO:0000256" key="5">
    <source>
        <dbReference type="SAM" id="Phobius"/>
    </source>
</evidence>
<dbReference type="AlphaFoldDB" id="D8M5E4"/>
<feature type="transmembrane region" description="Helical" evidence="5">
    <location>
        <begin position="266"/>
        <end position="284"/>
    </location>
</feature>
<evidence type="ECO:0000256" key="3">
    <source>
        <dbReference type="ARBA" id="ARBA00022989"/>
    </source>
</evidence>
<keyword evidence="4 5" id="KW-0472">Membrane</keyword>
<dbReference type="FunCoup" id="D8M5E4">
    <property type="interactions" value="6"/>
</dbReference>
<dbReference type="GO" id="GO:0000139">
    <property type="term" value="C:Golgi membrane"/>
    <property type="evidence" value="ECO:0007669"/>
    <property type="project" value="InterPro"/>
</dbReference>
<dbReference type="Pfam" id="PF04142">
    <property type="entry name" value="Nuc_sug_transp"/>
    <property type="match status" value="1"/>
</dbReference>
<feature type="transmembrane region" description="Helical" evidence="5">
    <location>
        <begin position="41"/>
        <end position="60"/>
    </location>
</feature>
<feature type="transmembrane region" description="Helical" evidence="5">
    <location>
        <begin position="138"/>
        <end position="155"/>
    </location>
</feature>
<evidence type="ECO:0000256" key="1">
    <source>
        <dbReference type="ARBA" id="ARBA00004141"/>
    </source>
</evidence>
<dbReference type="NCBIfam" id="TIGR00803">
    <property type="entry name" value="nst"/>
    <property type="match status" value="1"/>
</dbReference>
<dbReference type="SUPFAM" id="SSF103481">
    <property type="entry name" value="Multidrug resistance efflux transporter EmrE"/>
    <property type="match status" value="1"/>
</dbReference>
<dbReference type="GO" id="GO:0015165">
    <property type="term" value="F:pyrimidine nucleotide-sugar transmembrane transporter activity"/>
    <property type="evidence" value="ECO:0007669"/>
    <property type="project" value="InterPro"/>
</dbReference>
<sequence length="323" mass="35763">MNFEEKMKYVSLILLVFFTSAQVLCMRYARTLPGDHYDTSTAVIVGECMKLVMSYFLLAFEKGSCKAATSQLLSEATCHTQNVLLQSVPAILYTIQNNFNYIAISNLEAAVFQVSSQLKLLTAAIFTVTFLKKYISPFQWLALVILGVGVILVQIDPTAKLSGSTNMALGLFSVVVACTTSGFAGVFMEKMFKDNKFSLWSRNVWLAIYSILSGVLGLIFKNPALLVPANFFKGYTFWAWLAIFLLAVGGLIIAMVLKYADNILKAFGNSASIIVSSWISLYLFDFKITKYFLLGCTLVVVAIVLYSYGAKSVSYVRMQPTKV</sequence>
<accession>D8M5E4</accession>